<evidence type="ECO:0000256" key="1">
    <source>
        <dbReference type="SAM" id="MobiDB-lite"/>
    </source>
</evidence>
<dbReference type="HOGENOM" id="CLU_789828_0_0_1"/>
<feature type="compositionally biased region" description="Polar residues" evidence="1">
    <location>
        <begin position="58"/>
        <end position="68"/>
    </location>
</feature>
<feature type="compositionally biased region" description="Basic and acidic residues" evidence="1">
    <location>
        <begin position="92"/>
        <end position="104"/>
    </location>
</feature>
<feature type="region of interest" description="Disordered" evidence="1">
    <location>
        <begin position="305"/>
        <end position="405"/>
    </location>
</feature>
<feature type="region of interest" description="Disordered" evidence="1">
    <location>
        <begin position="198"/>
        <end position="221"/>
    </location>
</feature>
<dbReference type="EMBL" id="BA000053">
    <property type="protein sequence ID" value="BAE62008.1"/>
    <property type="molecule type" value="Genomic_DNA"/>
</dbReference>
<sequence>MSQYRNGGFISLLTRNGLACLGKKGRLHYVHVNPDGRQESDGDADDDDDVEESLPDATGSNNSPSPSSMIWRKGQKPHSLPASTSTNTSHNHQGERLGQSHRDSRHYSISSFNAVADSNETSPQSASYYAQTSAYECLSQPTDQPSNAFPAERDHYRLGPLKGVPETFSDASYTSDLQEACLIRYFVEKLAHWLTAHSSTPQTETDTSRSQSPAEQSGHMRQALKCRNNINGTVIFDGIPLPRLSEDSAIRYHNICISYLIEISKDPNEDYNEDVLTAATILRFYEQIDAPSIGTDTEAYLKAYTPKTTTPSTPPKQSTAQRTTPTSTPRPQSPSATPPASSPSGKKSGAHSCTNDPSGSPSPQRTTTTPSPQPATSSGPTASWSDTRRKHPGSKNGRVSRPSKHTGITINLFRINRFTMYHRNRRRGLISRLSGL</sequence>
<feature type="compositionally biased region" description="Low complexity" evidence="1">
    <location>
        <begin position="305"/>
        <end position="335"/>
    </location>
</feature>
<organism evidence="2 3">
    <name type="scientific">Aspergillus oryzae (strain ATCC 42149 / RIB 40)</name>
    <name type="common">Yellow koji mold</name>
    <dbReference type="NCBI Taxonomy" id="510516"/>
    <lineage>
        <taxon>Eukaryota</taxon>
        <taxon>Fungi</taxon>
        <taxon>Dikarya</taxon>
        <taxon>Ascomycota</taxon>
        <taxon>Pezizomycotina</taxon>
        <taxon>Eurotiomycetes</taxon>
        <taxon>Eurotiomycetidae</taxon>
        <taxon>Eurotiales</taxon>
        <taxon>Aspergillaceae</taxon>
        <taxon>Aspergillus</taxon>
        <taxon>Aspergillus subgen. Circumdati</taxon>
    </lineage>
</organism>
<accession>Q2U8V7</accession>
<proteinExistence type="predicted"/>
<feature type="compositionally biased region" description="Acidic residues" evidence="1">
    <location>
        <begin position="41"/>
        <end position="54"/>
    </location>
</feature>
<dbReference type="KEGG" id="aor:AO090701000276"/>
<protein>
    <submittedName>
        <fullName evidence="2">DNA, SC111</fullName>
    </submittedName>
</protein>
<dbReference type="RefSeq" id="XP_023092066.1">
    <property type="nucleotide sequence ID" value="XM_023237392.1"/>
</dbReference>
<feature type="compositionally biased region" description="Low complexity" evidence="1">
    <location>
        <begin position="357"/>
        <end position="383"/>
    </location>
</feature>
<evidence type="ECO:0000313" key="2">
    <source>
        <dbReference type="EMBL" id="BAE62008.1"/>
    </source>
</evidence>
<feature type="compositionally biased region" description="Polar residues" evidence="1">
    <location>
        <begin position="81"/>
        <end position="91"/>
    </location>
</feature>
<keyword evidence="3" id="KW-1185">Reference proteome</keyword>
<dbReference type="GeneID" id="5995198"/>
<reference evidence="2 3" key="1">
    <citation type="journal article" date="2005" name="Nature">
        <title>Genome sequencing and analysis of Aspergillus oryzae.</title>
        <authorList>
            <person name="Machida M."/>
            <person name="Asai K."/>
            <person name="Sano M."/>
            <person name="Tanaka T."/>
            <person name="Kumagai T."/>
            <person name="Terai G."/>
            <person name="Kusumoto K."/>
            <person name="Arima T."/>
            <person name="Akita O."/>
            <person name="Kashiwagi Y."/>
            <person name="Abe K."/>
            <person name="Gomi K."/>
            <person name="Horiuchi H."/>
            <person name="Kitamoto K."/>
            <person name="Kobayashi T."/>
            <person name="Takeuchi M."/>
            <person name="Denning D.W."/>
            <person name="Galagan J.E."/>
            <person name="Nierman W.C."/>
            <person name="Yu J."/>
            <person name="Archer D.B."/>
            <person name="Bennett J.W."/>
            <person name="Bhatnagar D."/>
            <person name="Cleveland T.E."/>
            <person name="Fedorova N.D."/>
            <person name="Gotoh O."/>
            <person name="Horikawa H."/>
            <person name="Hosoyama A."/>
            <person name="Ichinomiya M."/>
            <person name="Igarashi R."/>
            <person name="Iwashita K."/>
            <person name="Juvvadi P.R."/>
            <person name="Kato M."/>
            <person name="Kato Y."/>
            <person name="Kin T."/>
            <person name="Kokubun A."/>
            <person name="Maeda H."/>
            <person name="Maeyama N."/>
            <person name="Maruyama J."/>
            <person name="Nagasaki H."/>
            <person name="Nakajima T."/>
            <person name="Oda K."/>
            <person name="Okada K."/>
            <person name="Paulsen I."/>
            <person name="Sakamoto K."/>
            <person name="Sawano T."/>
            <person name="Takahashi M."/>
            <person name="Takase K."/>
            <person name="Terabayashi Y."/>
            <person name="Wortman J."/>
            <person name="Yamada O."/>
            <person name="Yamagata Y."/>
            <person name="Anazawa H."/>
            <person name="Hata Y."/>
            <person name="Koide Y."/>
            <person name="Komori T."/>
            <person name="Koyama Y."/>
            <person name="Minetoki T."/>
            <person name="Suharnan S."/>
            <person name="Tanaka A."/>
            <person name="Isono K."/>
            <person name="Kuhara S."/>
            <person name="Ogasawara N."/>
            <person name="Kikuchi H."/>
        </authorList>
    </citation>
    <scope>NUCLEOTIDE SEQUENCE [LARGE SCALE GENOMIC DNA]</scope>
    <source>
        <strain evidence="3">ATCC 42149 / RIB 40</strain>
    </source>
</reference>
<gene>
    <name evidence="2" type="ORF">AO090701000276</name>
</gene>
<name>Q2U8V7_ASPOR</name>
<dbReference type="STRING" id="510516.Q2U8V7"/>
<feature type="compositionally biased region" description="Polar residues" evidence="1">
    <location>
        <begin position="198"/>
        <end position="215"/>
    </location>
</feature>
<evidence type="ECO:0000313" key="3">
    <source>
        <dbReference type="Proteomes" id="UP000006564"/>
    </source>
</evidence>
<feature type="region of interest" description="Disordered" evidence="1">
    <location>
        <begin position="32"/>
        <end position="104"/>
    </location>
</feature>
<dbReference type="Proteomes" id="UP000006564">
    <property type="component" value="Chromosome 5"/>
</dbReference>
<dbReference type="AlphaFoldDB" id="Q2U8V7"/>
<dbReference type="EMBL" id="AP007164">
    <property type="protein sequence ID" value="BAE62008.1"/>
    <property type="molecule type" value="Genomic_DNA"/>
</dbReference>
<dbReference type="VEuPathDB" id="FungiDB:AO090701000276"/>